<dbReference type="Pfam" id="PF24626">
    <property type="entry name" value="SH3_Tf2-1"/>
    <property type="match status" value="1"/>
</dbReference>
<feature type="domain" description="Tf2-1-like SH3-like" evidence="2">
    <location>
        <begin position="37"/>
        <end position="99"/>
    </location>
</feature>
<dbReference type="InterPro" id="IPR056924">
    <property type="entry name" value="SH3_Tf2-1"/>
</dbReference>
<evidence type="ECO:0000256" key="1">
    <source>
        <dbReference type="SAM" id="MobiDB-lite"/>
    </source>
</evidence>
<feature type="compositionally biased region" description="Basic and acidic residues" evidence="1">
    <location>
        <begin position="147"/>
        <end position="156"/>
    </location>
</feature>
<organism evidence="3 4">
    <name type="scientific">Rhamnusium bicolor</name>
    <dbReference type="NCBI Taxonomy" id="1586634"/>
    <lineage>
        <taxon>Eukaryota</taxon>
        <taxon>Metazoa</taxon>
        <taxon>Ecdysozoa</taxon>
        <taxon>Arthropoda</taxon>
        <taxon>Hexapoda</taxon>
        <taxon>Insecta</taxon>
        <taxon>Pterygota</taxon>
        <taxon>Neoptera</taxon>
        <taxon>Endopterygota</taxon>
        <taxon>Coleoptera</taxon>
        <taxon>Polyphaga</taxon>
        <taxon>Cucujiformia</taxon>
        <taxon>Chrysomeloidea</taxon>
        <taxon>Cerambycidae</taxon>
        <taxon>Lepturinae</taxon>
        <taxon>Rhagiini</taxon>
        <taxon>Rhamnusium</taxon>
    </lineage>
</organism>
<protein>
    <recommendedName>
        <fullName evidence="2">Tf2-1-like SH3-like domain-containing protein</fullName>
    </recommendedName>
</protein>
<proteinExistence type="predicted"/>
<evidence type="ECO:0000259" key="2">
    <source>
        <dbReference type="Pfam" id="PF24626"/>
    </source>
</evidence>
<sequence>MLSTVLKEARENHEQSQDSAKKYADLHRKESSYKVNDKVLVDTHALSKSKNSYTSKFAPRRDGPYQISKVVSPTTYQIVSPEDPTRDLGKYHVSALTPYKGDEDYPDPVRPLRKRGRPPLKTAPIVVPIEDEHDLETISPMSENVSEDIHSFKQPDDTVVPQPSRPRRGKHPPKCLCCYSD</sequence>
<feature type="region of interest" description="Disordered" evidence="1">
    <location>
        <begin position="1"/>
        <end position="25"/>
    </location>
</feature>
<accession>A0AAV8Y001</accession>
<dbReference type="Proteomes" id="UP001162156">
    <property type="component" value="Unassembled WGS sequence"/>
</dbReference>
<feature type="compositionally biased region" description="Basic and acidic residues" evidence="1">
    <location>
        <begin position="7"/>
        <end position="25"/>
    </location>
</feature>
<evidence type="ECO:0000313" key="3">
    <source>
        <dbReference type="EMBL" id="KAJ8944480.1"/>
    </source>
</evidence>
<evidence type="ECO:0000313" key="4">
    <source>
        <dbReference type="Proteomes" id="UP001162156"/>
    </source>
</evidence>
<reference evidence="3" key="1">
    <citation type="journal article" date="2023" name="Insect Mol. Biol.">
        <title>Genome sequencing provides insights into the evolution of gene families encoding plant cell wall-degrading enzymes in longhorned beetles.</title>
        <authorList>
            <person name="Shin N.R."/>
            <person name="Okamura Y."/>
            <person name="Kirsch R."/>
            <person name="Pauchet Y."/>
        </authorList>
    </citation>
    <scope>NUCLEOTIDE SEQUENCE</scope>
    <source>
        <strain evidence="3">RBIC_L_NR</strain>
    </source>
</reference>
<name>A0AAV8Y001_9CUCU</name>
<comment type="caution">
    <text evidence="3">The sequence shown here is derived from an EMBL/GenBank/DDBJ whole genome shotgun (WGS) entry which is preliminary data.</text>
</comment>
<dbReference type="EMBL" id="JANEYF010002590">
    <property type="protein sequence ID" value="KAJ8944480.1"/>
    <property type="molecule type" value="Genomic_DNA"/>
</dbReference>
<gene>
    <name evidence="3" type="ORF">NQ314_009469</name>
</gene>
<feature type="region of interest" description="Disordered" evidence="1">
    <location>
        <begin position="97"/>
        <end position="133"/>
    </location>
</feature>
<feature type="region of interest" description="Disordered" evidence="1">
    <location>
        <begin position="145"/>
        <end position="181"/>
    </location>
</feature>
<keyword evidence="4" id="KW-1185">Reference proteome</keyword>
<dbReference type="AlphaFoldDB" id="A0AAV8Y001"/>